<evidence type="ECO:0000313" key="2">
    <source>
        <dbReference type="EMBL" id="QBM87291.1"/>
    </source>
</evidence>
<name>A0A4P6XNG0_9ASCO</name>
<feature type="compositionally biased region" description="Acidic residues" evidence="1">
    <location>
        <begin position="158"/>
        <end position="183"/>
    </location>
</feature>
<feature type="compositionally biased region" description="Basic and acidic residues" evidence="1">
    <location>
        <begin position="108"/>
        <end position="119"/>
    </location>
</feature>
<dbReference type="SUPFAM" id="SSF48452">
    <property type="entry name" value="TPR-like"/>
    <property type="match status" value="1"/>
</dbReference>
<dbReference type="STRING" id="2163413.A0A4P6XNG0"/>
<organism evidence="2 3">
    <name type="scientific">Metschnikowia aff. pulcherrima</name>
    <dbReference type="NCBI Taxonomy" id="2163413"/>
    <lineage>
        <taxon>Eukaryota</taxon>
        <taxon>Fungi</taxon>
        <taxon>Dikarya</taxon>
        <taxon>Ascomycota</taxon>
        <taxon>Saccharomycotina</taxon>
        <taxon>Pichiomycetes</taxon>
        <taxon>Metschnikowiaceae</taxon>
        <taxon>Metschnikowia</taxon>
    </lineage>
</organism>
<evidence type="ECO:0000256" key="1">
    <source>
        <dbReference type="SAM" id="MobiDB-lite"/>
    </source>
</evidence>
<feature type="compositionally biased region" description="Acidic residues" evidence="1">
    <location>
        <begin position="91"/>
        <end position="105"/>
    </location>
</feature>
<accession>A0A4P6XNG0</accession>
<protein>
    <submittedName>
        <fullName evidence="2">Uncharacterized protein</fullName>
    </submittedName>
</protein>
<sequence length="378" mass="42913">MYSKKVSDFVNQAIGLSKKKKYEQAALKYADACAAFKEENSCDNPDLLVQQGKMLFEAGVVKKTALGGIDAMRAKVAAEKRANLLNHPEEQDKDEGEKSDDDYSVEDFPVKDSSVKDSSVKNSSVKNPSVEKSSVKEFLFVNSSAKESFDKNFSNEGFSDEDSSDDDSFDHDSSDEDSFDDDFSDIEWEEEDPTEFEAAEKVLEQAISLYEKEYSKHEGEAKLLTEPYLDSDTDVPKSKFVEIVKKLAETYDLLGDVMTEVEKPQCSSDHYDECLHLYQKLYHKEFSGHVAMAHYNYAREAGFFYDAMDDAAKHIKQAIRITANLRKVGDWEAKRLCTKLLIELDAEYTRLTRDIQPELDEQDLMTRALMSQFMSLGP</sequence>
<keyword evidence="3" id="KW-1185">Reference proteome</keyword>
<proteinExistence type="predicted"/>
<dbReference type="Proteomes" id="UP000292447">
    <property type="component" value="Chromosome II"/>
</dbReference>
<dbReference type="EMBL" id="CP034457">
    <property type="protein sequence ID" value="QBM87291.1"/>
    <property type="molecule type" value="Genomic_DNA"/>
</dbReference>
<dbReference type="Gene3D" id="1.25.40.10">
    <property type="entry name" value="Tetratricopeptide repeat domain"/>
    <property type="match status" value="1"/>
</dbReference>
<dbReference type="AlphaFoldDB" id="A0A4P6XNG0"/>
<feature type="region of interest" description="Disordered" evidence="1">
    <location>
        <begin position="82"/>
        <end position="131"/>
    </location>
</feature>
<evidence type="ECO:0000313" key="3">
    <source>
        <dbReference type="Proteomes" id="UP000292447"/>
    </source>
</evidence>
<feature type="region of interest" description="Disordered" evidence="1">
    <location>
        <begin position="149"/>
        <end position="183"/>
    </location>
</feature>
<reference evidence="3" key="1">
    <citation type="submission" date="2019-03" db="EMBL/GenBank/DDBJ databases">
        <title>Snf2 controls pulcherriminic acid biosynthesis and connects pigmentation and antifungal activity of the yeast Metschnikowia pulcherrima.</title>
        <authorList>
            <person name="Gore-Lloyd D."/>
            <person name="Sumann I."/>
            <person name="Brachmann A.O."/>
            <person name="Schneeberger K."/>
            <person name="Ortiz-Merino R.A."/>
            <person name="Moreno-Beltran M."/>
            <person name="Schlaefli M."/>
            <person name="Kirner P."/>
            <person name="Santos Kron A."/>
            <person name="Wolfe K.H."/>
            <person name="Piel J."/>
            <person name="Ahrens C.H."/>
            <person name="Henk D."/>
            <person name="Freimoser F.M."/>
        </authorList>
    </citation>
    <scope>NUCLEOTIDE SEQUENCE [LARGE SCALE GENOMIC DNA]</scope>
    <source>
        <strain evidence="3">APC 1.2</strain>
    </source>
</reference>
<dbReference type="InterPro" id="IPR011990">
    <property type="entry name" value="TPR-like_helical_dom_sf"/>
</dbReference>
<gene>
    <name evidence="2" type="ORF">METSCH_B04930</name>
</gene>
<feature type="compositionally biased region" description="Low complexity" evidence="1">
    <location>
        <begin position="120"/>
        <end position="131"/>
    </location>
</feature>